<organism evidence="2 3">
    <name type="scientific">Naegleria lovaniensis</name>
    <name type="common">Amoeba</name>
    <dbReference type="NCBI Taxonomy" id="51637"/>
    <lineage>
        <taxon>Eukaryota</taxon>
        <taxon>Discoba</taxon>
        <taxon>Heterolobosea</taxon>
        <taxon>Tetramitia</taxon>
        <taxon>Eutetramitia</taxon>
        <taxon>Vahlkampfiidae</taxon>
        <taxon>Naegleria</taxon>
    </lineage>
</organism>
<proteinExistence type="predicted"/>
<accession>A0AA88GKX8</accession>
<name>A0AA88GKX8_NAELO</name>
<dbReference type="AlphaFoldDB" id="A0AA88GKX8"/>
<feature type="region of interest" description="Disordered" evidence="1">
    <location>
        <begin position="176"/>
        <end position="236"/>
    </location>
</feature>
<dbReference type="EMBL" id="PYSW02000022">
    <property type="protein sequence ID" value="KAG2382829.1"/>
    <property type="molecule type" value="Genomic_DNA"/>
</dbReference>
<feature type="compositionally biased region" description="Low complexity" evidence="1">
    <location>
        <begin position="176"/>
        <end position="198"/>
    </location>
</feature>
<evidence type="ECO:0000313" key="2">
    <source>
        <dbReference type="EMBL" id="KAG2382829.1"/>
    </source>
</evidence>
<protein>
    <submittedName>
        <fullName evidence="2">Uncharacterized protein</fullName>
    </submittedName>
</protein>
<gene>
    <name evidence="2" type="ORF">C9374_004796</name>
</gene>
<evidence type="ECO:0000313" key="3">
    <source>
        <dbReference type="Proteomes" id="UP000816034"/>
    </source>
</evidence>
<sequence>MSASNNSSSSPPLRIAISKNQALIPLIKSSSSSEHVLARKLSEKDEKELEMFLNVLSPIEALKLTISIISNNVGMGIANRVLGQVVHTLEPRKDNSVASDVDSINMLPELKDVISKVNNYFVQQQNETFLHIPVKGYTLGQEYSLCMELSGRSPGVAKSTVAAKPFDDITIVLVGTNDNTTSNNHSNTKSESNSSTTASKKKKAPTEQEVMMKLLLEEGEQSEKKKQAKKSTSKKK</sequence>
<dbReference type="Proteomes" id="UP000816034">
    <property type="component" value="Unassembled WGS sequence"/>
</dbReference>
<dbReference type="GeneID" id="68097251"/>
<evidence type="ECO:0000256" key="1">
    <source>
        <dbReference type="SAM" id="MobiDB-lite"/>
    </source>
</evidence>
<feature type="compositionally biased region" description="Basic residues" evidence="1">
    <location>
        <begin position="226"/>
        <end position="236"/>
    </location>
</feature>
<keyword evidence="3" id="KW-1185">Reference proteome</keyword>
<comment type="caution">
    <text evidence="2">The sequence shown here is derived from an EMBL/GenBank/DDBJ whole genome shotgun (WGS) entry which is preliminary data.</text>
</comment>
<reference evidence="2 3" key="1">
    <citation type="journal article" date="2018" name="BMC Genomics">
        <title>The genome of Naegleria lovaniensis, the basis for a comparative approach to unravel pathogenicity factors of the human pathogenic amoeba N. fowleri.</title>
        <authorList>
            <person name="Liechti N."/>
            <person name="Schurch N."/>
            <person name="Bruggmann R."/>
            <person name="Wittwer M."/>
        </authorList>
    </citation>
    <scope>NUCLEOTIDE SEQUENCE [LARGE SCALE GENOMIC DNA]</scope>
    <source>
        <strain evidence="2 3">ATCC 30569</strain>
    </source>
</reference>
<dbReference type="RefSeq" id="XP_044548508.1">
    <property type="nucleotide sequence ID" value="XM_044694474.1"/>
</dbReference>